<feature type="compositionally biased region" description="Basic and acidic residues" evidence="1">
    <location>
        <begin position="1"/>
        <end position="13"/>
    </location>
</feature>
<dbReference type="EMBL" id="JACKWZ010000031">
    <property type="protein sequence ID" value="KAF9420526.1"/>
    <property type="molecule type" value="Genomic_DNA"/>
</dbReference>
<evidence type="ECO:0000256" key="1">
    <source>
        <dbReference type="SAM" id="MobiDB-lite"/>
    </source>
</evidence>
<organism evidence="2 3">
    <name type="scientific">Spodoptera exigua</name>
    <name type="common">Beet armyworm</name>
    <name type="synonym">Noctua fulgens</name>
    <dbReference type="NCBI Taxonomy" id="7107"/>
    <lineage>
        <taxon>Eukaryota</taxon>
        <taxon>Metazoa</taxon>
        <taxon>Ecdysozoa</taxon>
        <taxon>Arthropoda</taxon>
        <taxon>Hexapoda</taxon>
        <taxon>Insecta</taxon>
        <taxon>Pterygota</taxon>
        <taxon>Neoptera</taxon>
        <taxon>Endopterygota</taxon>
        <taxon>Lepidoptera</taxon>
        <taxon>Glossata</taxon>
        <taxon>Ditrysia</taxon>
        <taxon>Noctuoidea</taxon>
        <taxon>Noctuidae</taxon>
        <taxon>Amphipyrinae</taxon>
        <taxon>Spodoptera</taxon>
    </lineage>
</organism>
<reference evidence="2" key="1">
    <citation type="submission" date="2020-08" db="EMBL/GenBank/DDBJ databases">
        <title>Spodoptera exigua strain:BAW_Kor-Di-RS1 Genome sequencing and assembly.</title>
        <authorList>
            <person name="Kim J."/>
            <person name="Nam H.Y."/>
            <person name="Kwon M."/>
            <person name="Choi J.H."/>
            <person name="Cho S.R."/>
            <person name="Kim G.-H."/>
        </authorList>
    </citation>
    <scope>NUCLEOTIDE SEQUENCE</scope>
    <source>
        <strain evidence="2">BAW_Kor-Di-RS1</strain>
        <tissue evidence="2">Whole-body</tissue>
    </source>
</reference>
<proteinExistence type="predicted"/>
<feature type="compositionally biased region" description="Polar residues" evidence="1">
    <location>
        <begin position="17"/>
        <end position="43"/>
    </location>
</feature>
<evidence type="ECO:0000313" key="3">
    <source>
        <dbReference type="Proteomes" id="UP000648187"/>
    </source>
</evidence>
<keyword evidence="3" id="KW-1185">Reference proteome</keyword>
<evidence type="ECO:0000313" key="2">
    <source>
        <dbReference type="EMBL" id="KAF9420526.1"/>
    </source>
</evidence>
<dbReference type="AlphaFoldDB" id="A0A835L768"/>
<comment type="caution">
    <text evidence="2">The sequence shown here is derived from an EMBL/GenBank/DDBJ whole genome shotgun (WGS) entry which is preliminary data.</text>
</comment>
<gene>
    <name evidence="2" type="ORF">HW555_003276</name>
</gene>
<protein>
    <submittedName>
        <fullName evidence="2">Uncharacterized protein</fullName>
    </submittedName>
</protein>
<name>A0A835L768_SPOEX</name>
<dbReference type="Proteomes" id="UP000648187">
    <property type="component" value="Unassembled WGS sequence"/>
</dbReference>
<accession>A0A835L768</accession>
<sequence>MAEQDEARARNDDESADGNSSSDAPETSGSKSVVMPCTSTTDSMGREFSEPITFTYFTDDEEASESEDQTKYLTVTYTAEDSAEEIATATLIIKRQDHVDQFLPFVGALLRSIQDEQMKLKLMEDISQILINAKTEEIQRLRYRF</sequence>
<feature type="region of interest" description="Disordered" evidence="1">
    <location>
        <begin position="1"/>
        <end position="45"/>
    </location>
</feature>